<evidence type="ECO:0000259" key="1">
    <source>
        <dbReference type="Pfam" id="PF19050"/>
    </source>
</evidence>
<name>A0A835Y8M5_9CHLO</name>
<dbReference type="Pfam" id="PF19050">
    <property type="entry name" value="PhoD_2"/>
    <property type="match status" value="2"/>
</dbReference>
<evidence type="ECO:0000313" key="3">
    <source>
        <dbReference type="Proteomes" id="UP000612055"/>
    </source>
</evidence>
<dbReference type="EMBL" id="JAEHOE010000040">
    <property type="protein sequence ID" value="KAG2493054.1"/>
    <property type="molecule type" value="Genomic_DNA"/>
</dbReference>
<feature type="domain" description="PhoD-like phosphatase" evidence="1">
    <location>
        <begin position="159"/>
        <end position="383"/>
    </location>
</feature>
<accession>A0A835Y8M5</accession>
<dbReference type="SUPFAM" id="SSF56300">
    <property type="entry name" value="Metallo-dependent phosphatases"/>
    <property type="match status" value="1"/>
</dbReference>
<dbReference type="PANTHER" id="PTHR46689:SF1">
    <property type="entry name" value="PHOD-LIKE PHOSPHATASE DOMAIN-CONTAINING PROTEIN"/>
    <property type="match status" value="1"/>
</dbReference>
<dbReference type="InterPro" id="IPR038607">
    <property type="entry name" value="PhoD-like_sf"/>
</dbReference>
<organism evidence="2 3">
    <name type="scientific">Edaphochlamys debaryana</name>
    <dbReference type="NCBI Taxonomy" id="47281"/>
    <lineage>
        <taxon>Eukaryota</taxon>
        <taxon>Viridiplantae</taxon>
        <taxon>Chlorophyta</taxon>
        <taxon>core chlorophytes</taxon>
        <taxon>Chlorophyceae</taxon>
        <taxon>CS clade</taxon>
        <taxon>Chlamydomonadales</taxon>
        <taxon>Chlamydomonadales incertae sedis</taxon>
        <taxon>Edaphochlamys</taxon>
    </lineage>
</organism>
<dbReference type="AlphaFoldDB" id="A0A835Y8M5"/>
<feature type="domain" description="PhoD-like phosphatase" evidence="1">
    <location>
        <begin position="400"/>
        <end position="524"/>
    </location>
</feature>
<dbReference type="InterPro" id="IPR043904">
    <property type="entry name" value="PhoD_2-like"/>
</dbReference>
<evidence type="ECO:0000313" key="2">
    <source>
        <dbReference type="EMBL" id="KAG2493054.1"/>
    </source>
</evidence>
<comment type="caution">
    <text evidence="2">The sequence shown here is derived from an EMBL/GenBank/DDBJ whole genome shotgun (WGS) entry which is preliminary data.</text>
</comment>
<gene>
    <name evidence="2" type="ORF">HYH03_008717</name>
</gene>
<dbReference type="Proteomes" id="UP000612055">
    <property type="component" value="Unassembled WGS sequence"/>
</dbReference>
<dbReference type="OrthoDB" id="9999821at2759"/>
<dbReference type="CDD" id="cd07389">
    <property type="entry name" value="MPP_PhoD"/>
    <property type="match status" value="1"/>
</dbReference>
<proteinExistence type="predicted"/>
<dbReference type="GO" id="GO:0016020">
    <property type="term" value="C:membrane"/>
    <property type="evidence" value="ECO:0007669"/>
    <property type="project" value="TreeGrafter"/>
</dbReference>
<dbReference type="Gene3D" id="3.60.21.70">
    <property type="entry name" value="PhoD-like phosphatase"/>
    <property type="match status" value="1"/>
</dbReference>
<dbReference type="InterPro" id="IPR029052">
    <property type="entry name" value="Metallo-depent_PP-like"/>
</dbReference>
<reference evidence="2" key="1">
    <citation type="journal article" date="2020" name="bioRxiv">
        <title>Comparative genomics of Chlamydomonas.</title>
        <authorList>
            <person name="Craig R.J."/>
            <person name="Hasan A.R."/>
            <person name="Ness R.W."/>
            <person name="Keightley P.D."/>
        </authorList>
    </citation>
    <scope>NUCLEOTIDE SEQUENCE</scope>
    <source>
        <strain evidence="2">CCAP 11/70</strain>
    </source>
</reference>
<sequence>MGNALGCGPKPEPAAPPPPDAFLPYYTLSSLGGRELFGPFLKLVAYNPDTAAYRFSVLVVVSEAAQARILPKSDKPTLTHTLADDPTFLPLTVTGELLEAWRGWRFWRFAGETSCGEREQTLKYTIDLFPGGSVSVTLPPASGPWHWAFATCNGLDDPANKNRTGGLQPLWTDLLAQHAQRPLHAIVGGGDQIYNDGVFKGPNLTGWDQTLRLTDTATRALLPFHEGMRNEVEEFYFSHYCVHMAQPVYAQALASIPSVNTWDDHDIVDGWGSYPDAVHNSAVMQGVFRAAQKFYYLFQQHTTTERAPADGYVYGSSQLLHLGRSTALVLPDTRTSRTLNTIMPPDYYDYLAERLRGLPDYVQHVVVVLAVPIMYPKLHVRKVLEAVGDAVARDTALNTILQKTGLIRLLPFRFGEVEVLDDLLDHWDSAGHCRERERAMRLFMDIAAEKGLRVSVLAGDVHCAGYAMAHSLPPGAAGGREGAEHAPLPSPEQLAGDPCFVPQVISSAIANVPPPTWLLKVLMEAGEEPKPLLEHCVTRQVSLMSCAAEGARRSDRDWVLVGERNWCRVGAGEGGGLAFELRCESPLGSGKARCFVIKVPPLLR</sequence>
<dbReference type="InterPro" id="IPR018946">
    <property type="entry name" value="PhoD-like_MPP"/>
</dbReference>
<dbReference type="PANTHER" id="PTHR46689">
    <property type="entry name" value="MEMBRANE PROTEIN, PUTATIVE-RELATED"/>
    <property type="match status" value="1"/>
</dbReference>
<keyword evidence="3" id="KW-1185">Reference proteome</keyword>
<protein>
    <recommendedName>
        <fullName evidence="1">PhoD-like phosphatase domain-containing protein</fullName>
    </recommendedName>
</protein>